<name>A0ABN9PR29_9DINO</name>
<feature type="non-terminal residue" evidence="2">
    <location>
        <position position="1"/>
    </location>
</feature>
<comment type="caution">
    <text evidence="2">The sequence shown here is derived from an EMBL/GenBank/DDBJ whole genome shotgun (WGS) entry which is preliminary data.</text>
</comment>
<proteinExistence type="predicted"/>
<sequence>SGFAPTAPAMAGTGHEHGDEEGGRLLEEGRCSGPERQHIEDRMGVCDWVYPLVCMRAPDELTEEEREVAWHLRRRLVNAPKPDAEALQEPFLVEATASHAMR</sequence>
<protein>
    <submittedName>
        <fullName evidence="2">Uncharacterized protein</fullName>
    </submittedName>
</protein>
<accession>A0ABN9PR29</accession>
<evidence type="ECO:0000256" key="1">
    <source>
        <dbReference type="SAM" id="MobiDB-lite"/>
    </source>
</evidence>
<organism evidence="2 3">
    <name type="scientific">Prorocentrum cordatum</name>
    <dbReference type="NCBI Taxonomy" id="2364126"/>
    <lineage>
        <taxon>Eukaryota</taxon>
        <taxon>Sar</taxon>
        <taxon>Alveolata</taxon>
        <taxon>Dinophyceae</taxon>
        <taxon>Prorocentrales</taxon>
        <taxon>Prorocentraceae</taxon>
        <taxon>Prorocentrum</taxon>
    </lineage>
</organism>
<evidence type="ECO:0000313" key="3">
    <source>
        <dbReference type="Proteomes" id="UP001189429"/>
    </source>
</evidence>
<feature type="region of interest" description="Disordered" evidence="1">
    <location>
        <begin position="1"/>
        <end position="29"/>
    </location>
</feature>
<evidence type="ECO:0000313" key="2">
    <source>
        <dbReference type="EMBL" id="CAK0795404.1"/>
    </source>
</evidence>
<dbReference type="EMBL" id="CAUYUJ010001334">
    <property type="protein sequence ID" value="CAK0795404.1"/>
    <property type="molecule type" value="Genomic_DNA"/>
</dbReference>
<dbReference type="Proteomes" id="UP001189429">
    <property type="component" value="Unassembled WGS sequence"/>
</dbReference>
<keyword evidence="3" id="KW-1185">Reference proteome</keyword>
<reference evidence="2" key="1">
    <citation type="submission" date="2023-10" db="EMBL/GenBank/DDBJ databases">
        <authorList>
            <person name="Chen Y."/>
            <person name="Shah S."/>
            <person name="Dougan E. K."/>
            <person name="Thang M."/>
            <person name="Chan C."/>
        </authorList>
    </citation>
    <scope>NUCLEOTIDE SEQUENCE [LARGE SCALE GENOMIC DNA]</scope>
</reference>
<feature type="compositionally biased region" description="Basic and acidic residues" evidence="1">
    <location>
        <begin position="14"/>
        <end position="29"/>
    </location>
</feature>
<gene>
    <name evidence="2" type="ORF">PCOR1329_LOCUS5086</name>
</gene>